<evidence type="ECO:0000256" key="4">
    <source>
        <dbReference type="ARBA" id="ARBA00022840"/>
    </source>
</evidence>
<dbReference type="SUPFAM" id="SSF52540">
    <property type="entry name" value="P-loop containing nucleoside triphosphate hydrolases"/>
    <property type="match status" value="1"/>
</dbReference>
<dbReference type="GO" id="GO:0003677">
    <property type="term" value="F:DNA binding"/>
    <property type="evidence" value="ECO:0007669"/>
    <property type="project" value="InterPro"/>
</dbReference>
<reference evidence="7 8" key="1">
    <citation type="submission" date="2019-12" db="EMBL/GenBank/DDBJ databases">
        <title>Genome sequenceing of Clostridium bovifaecis.</title>
        <authorList>
            <person name="Yao Y."/>
        </authorList>
    </citation>
    <scope>NUCLEOTIDE SEQUENCE [LARGE SCALE GENOMIC DNA]</scope>
    <source>
        <strain evidence="7 8">BXX</strain>
    </source>
</reference>
<keyword evidence="1 5" id="KW-0547">Nucleotide-binding</keyword>
<evidence type="ECO:0000256" key="2">
    <source>
        <dbReference type="ARBA" id="ARBA00022801"/>
    </source>
</evidence>
<feature type="binding site" evidence="5">
    <location>
        <begin position="229"/>
        <end position="236"/>
    </location>
    <ligand>
        <name>ATP</name>
        <dbReference type="ChEBI" id="CHEBI:30616"/>
    </ligand>
</feature>
<dbReference type="Pfam" id="PF00580">
    <property type="entry name" value="UvrD-helicase"/>
    <property type="match status" value="1"/>
</dbReference>
<evidence type="ECO:0000313" key="8">
    <source>
        <dbReference type="Proteomes" id="UP000422764"/>
    </source>
</evidence>
<evidence type="ECO:0000256" key="5">
    <source>
        <dbReference type="PROSITE-ProRule" id="PRU00560"/>
    </source>
</evidence>
<keyword evidence="4 5" id="KW-0067">ATP-binding</keyword>
<dbReference type="InterPro" id="IPR014016">
    <property type="entry name" value="UvrD-like_ATP-bd"/>
</dbReference>
<dbReference type="PANTHER" id="PTHR11070">
    <property type="entry name" value="UVRD / RECB / PCRA DNA HELICASE FAMILY MEMBER"/>
    <property type="match status" value="1"/>
</dbReference>
<organism evidence="7 8">
    <name type="scientific">Clostridium bovifaecis</name>
    <dbReference type="NCBI Taxonomy" id="2184719"/>
    <lineage>
        <taxon>Bacteria</taxon>
        <taxon>Bacillati</taxon>
        <taxon>Bacillota</taxon>
        <taxon>Clostridia</taxon>
        <taxon>Eubacteriales</taxon>
        <taxon>Clostridiaceae</taxon>
        <taxon>Clostridium</taxon>
    </lineage>
</organism>
<keyword evidence="2 5" id="KW-0378">Hydrolase</keyword>
<dbReference type="GO" id="GO:0043138">
    <property type="term" value="F:3'-5' DNA helicase activity"/>
    <property type="evidence" value="ECO:0007669"/>
    <property type="project" value="TreeGrafter"/>
</dbReference>
<evidence type="ECO:0000313" key="7">
    <source>
        <dbReference type="EMBL" id="QGU94219.1"/>
    </source>
</evidence>
<dbReference type="GO" id="GO:0000725">
    <property type="term" value="P:recombinational repair"/>
    <property type="evidence" value="ECO:0007669"/>
    <property type="project" value="TreeGrafter"/>
</dbReference>
<name>A0A6I6EKM3_9CLOT</name>
<dbReference type="PROSITE" id="PS51198">
    <property type="entry name" value="UVRD_HELICASE_ATP_BIND"/>
    <property type="match status" value="1"/>
</dbReference>
<evidence type="ECO:0000256" key="3">
    <source>
        <dbReference type="ARBA" id="ARBA00022806"/>
    </source>
</evidence>
<dbReference type="InterPro" id="IPR027417">
    <property type="entry name" value="P-loop_NTPase"/>
</dbReference>
<evidence type="ECO:0000256" key="1">
    <source>
        <dbReference type="ARBA" id="ARBA00022741"/>
    </source>
</evidence>
<evidence type="ECO:0000259" key="6">
    <source>
        <dbReference type="PROSITE" id="PS51198"/>
    </source>
</evidence>
<dbReference type="Gene3D" id="3.40.50.300">
    <property type="entry name" value="P-loop containing nucleotide triphosphate hydrolases"/>
    <property type="match status" value="3"/>
</dbReference>
<dbReference type="EMBL" id="CP046522">
    <property type="protein sequence ID" value="QGU94219.1"/>
    <property type="molecule type" value="Genomic_DNA"/>
</dbReference>
<gene>
    <name evidence="7" type="ORF">GOM49_02870</name>
</gene>
<proteinExistence type="predicted"/>
<sequence>MDNFKKDCKEELKCLKKASDIIKKELSKEEEVLKSKFANVMASRREMWEESVHFSTDLDRIPEMNHYLLEVNRETRDYLRTQKQIERFNKLLKSPYFGRIDFEEDEFGDVDKIYIGLYNLIDTEEDEIIIYDWRAPISSMFYQYELGRASYKSPVGIVSGNISLKRQYKIEDSKLRYYFDSDVKINDEILQEVLSANSSPKMRNIVQTIQRDQDVIIRDVENELLIVQGVAGSGKTSVALHRIAFLLYQGLNSKLNANDVIIISPNSIFSKYISEVLPELGEENVEHITFDDIILKVLKERFSVETRQDQLENLIISQEYNKFSAIKESIEFKASEAFVIILDRLINYFEKNLINFKDVYYDGEIIETKQQIKNFFLNNKINMPIAKRLKRIEGMILNKVHPLRKKRLMKIEKIVGNVGNHILEIKSFSRLVAIKEAKNFMKYLHSFTEIDYADLYKLLFKDKRLLFRLARGIKVPDNINEIMIETLKKLEANYVSYEDSFALLYIKLKLEGYKEFEKIKQVVIDEAQDYYPIQYHIFNLMFKSSRYTVLGDFNQTLERIGDKTLYDNIEDILKKKKSVKLFMDKSYRSSLEINSFIRNILGGSQEFISFDRHEDEPRILYQENLSLLNKAIADDINKHYEKGYKSIAVICKTMKESEEIKQRLENFVQVKTIKDWNEDDEKYTLIIPSYMAKGLEFDVVILYNASAENYKSEFDRRLIYVACTRALHRLDIYYTGGKSKFLLEE</sequence>
<dbReference type="InterPro" id="IPR000212">
    <property type="entry name" value="DNA_helicase_UvrD/REP"/>
</dbReference>
<dbReference type="GO" id="GO:0016787">
    <property type="term" value="F:hydrolase activity"/>
    <property type="evidence" value="ECO:0007669"/>
    <property type="project" value="UniProtKB-UniRule"/>
</dbReference>
<dbReference type="AlphaFoldDB" id="A0A6I6EKM3"/>
<dbReference type="Pfam" id="PF13538">
    <property type="entry name" value="UvrD_C_2"/>
    <property type="match status" value="1"/>
</dbReference>
<dbReference type="GO" id="GO:0005524">
    <property type="term" value="F:ATP binding"/>
    <property type="evidence" value="ECO:0007669"/>
    <property type="project" value="UniProtKB-UniRule"/>
</dbReference>
<dbReference type="InterPro" id="IPR027785">
    <property type="entry name" value="UvrD-like_helicase_C"/>
</dbReference>
<dbReference type="Proteomes" id="UP000422764">
    <property type="component" value="Chromosome"/>
</dbReference>
<keyword evidence="3 5" id="KW-0347">Helicase</keyword>
<protein>
    <submittedName>
        <fullName evidence="7">AAA family ATPase</fullName>
    </submittedName>
</protein>
<accession>A0A6I6EKM3</accession>
<dbReference type="PANTHER" id="PTHR11070:SF17">
    <property type="entry name" value="DNA HELICASE IV"/>
    <property type="match status" value="1"/>
</dbReference>
<dbReference type="GO" id="GO:0005829">
    <property type="term" value="C:cytosol"/>
    <property type="evidence" value="ECO:0007669"/>
    <property type="project" value="TreeGrafter"/>
</dbReference>
<feature type="domain" description="UvrD-like helicase ATP-binding" evidence="6">
    <location>
        <begin position="208"/>
        <end position="590"/>
    </location>
</feature>
<keyword evidence="8" id="KW-1185">Reference proteome</keyword>